<name>A0AAU9KBD6_9CILI</name>
<dbReference type="EMBL" id="CAJZBQ010000063">
    <property type="protein sequence ID" value="CAG9335798.1"/>
    <property type="molecule type" value="Genomic_DNA"/>
</dbReference>
<dbReference type="AlphaFoldDB" id="A0AAU9KBD6"/>
<organism evidence="2 3">
    <name type="scientific">Blepharisma stoltei</name>
    <dbReference type="NCBI Taxonomy" id="1481888"/>
    <lineage>
        <taxon>Eukaryota</taxon>
        <taxon>Sar</taxon>
        <taxon>Alveolata</taxon>
        <taxon>Ciliophora</taxon>
        <taxon>Postciliodesmatophora</taxon>
        <taxon>Heterotrichea</taxon>
        <taxon>Heterotrichida</taxon>
        <taxon>Blepharismidae</taxon>
        <taxon>Blepharisma</taxon>
    </lineage>
</organism>
<keyword evidence="3" id="KW-1185">Reference proteome</keyword>
<reference evidence="2" key="1">
    <citation type="submission" date="2021-09" db="EMBL/GenBank/DDBJ databases">
        <authorList>
            <consortium name="AG Swart"/>
            <person name="Singh M."/>
            <person name="Singh A."/>
            <person name="Seah K."/>
            <person name="Emmerich C."/>
        </authorList>
    </citation>
    <scope>NUCLEOTIDE SEQUENCE</scope>
    <source>
        <strain evidence="2">ATCC30299</strain>
    </source>
</reference>
<evidence type="ECO:0000256" key="1">
    <source>
        <dbReference type="SAM" id="MobiDB-lite"/>
    </source>
</evidence>
<evidence type="ECO:0000313" key="3">
    <source>
        <dbReference type="Proteomes" id="UP001162131"/>
    </source>
</evidence>
<protein>
    <submittedName>
        <fullName evidence="2">Uncharacterized protein</fullName>
    </submittedName>
</protein>
<dbReference type="Proteomes" id="UP001162131">
    <property type="component" value="Unassembled WGS sequence"/>
</dbReference>
<feature type="region of interest" description="Disordered" evidence="1">
    <location>
        <begin position="1"/>
        <end position="29"/>
    </location>
</feature>
<comment type="caution">
    <text evidence="2">The sequence shown here is derived from an EMBL/GenBank/DDBJ whole genome shotgun (WGS) entry which is preliminary data.</text>
</comment>
<sequence>METDTNSLKRKHLESPFEPAKKIKPNLPTPQVFCTPVSIIKNKRLRPKKNPQDTKAEVNFFNTLLNEQRLLQTAPINKYPSPEDKENAESTPISKPSLKEPQTHNSSKENGFFFGRSFHVTGFVHNENIEPDPKLEFPNENNSSLNFGSYNNRILNYRLFTSPLKDQIQKFSE</sequence>
<gene>
    <name evidence="2" type="ORF">BSTOLATCC_MIC65118</name>
</gene>
<feature type="region of interest" description="Disordered" evidence="1">
    <location>
        <begin position="72"/>
        <end position="111"/>
    </location>
</feature>
<proteinExistence type="predicted"/>
<accession>A0AAU9KBD6</accession>
<evidence type="ECO:0000313" key="2">
    <source>
        <dbReference type="EMBL" id="CAG9335798.1"/>
    </source>
</evidence>